<dbReference type="InterPro" id="IPR036513">
    <property type="entry name" value="STAS_dom_sf"/>
</dbReference>
<keyword evidence="4 5" id="KW-0472">Membrane</keyword>
<dbReference type="Pfam" id="PF00916">
    <property type="entry name" value="Sulfate_transp"/>
    <property type="match status" value="1"/>
</dbReference>
<dbReference type="PANTHER" id="PTHR11814">
    <property type="entry name" value="SULFATE TRANSPORTER"/>
    <property type="match status" value="1"/>
</dbReference>
<dbReference type="RefSeq" id="WP_353982980.1">
    <property type="nucleotide sequence ID" value="NZ_JBEWLY010000008.1"/>
</dbReference>
<protein>
    <submittedName>
        <fullName evidence="7">SulP family inorganic anion transporter</fullName>
    </submittedName>
</protein>
<dbReference type="Gene3D" id="3.30.750.24">
    <property type="entry name" value="STAS domain"/>
    <property type="match status" value="1"/>
</dbReference>
<feature type="transmembrane region" description="Helical" evidence="5">
    <location>
        <begin position="382"/>
        <end position="410"/>
    </location>
</feature>
<keyword evidence="3 5" id="KW-1133">Transmembrane helix</keyword>
<gene>
    <name evidence="7" type="ORF">ABVV53_03660</name>
</gene>
<feature type="transmembrane region" description="Helical" evidence="5">
    <location>
        <begin position="296"/>
        <end position="314"/>
    </location>
</feature>
<evidence type="ECO:0000256" key="3">
    <source>
        <dbReference type="ARBA" id="ARBA00022989"/>
    </source>
</evidence>
<evidence type="ECO:0000256" key="2">
    <source>
        <dbReference type="ARBA" id="ARBA00022692"/>
    </source>
</evidence>
<evidence type="ECO:0000256" key="4">
    <source>
        <dbReference type="ARBA" id="ARBA00023136"/>
    </source>
</evidence>
<feature type="transmembrane region" description="Helical" evidence="5">
    <location>
        <begin position="22"/>
        <end position="44"/>
    </location>
</feature>
<comment type="caution">
    <text evidence="7">The sequence shown here is derived from an EMBL/GenBank/DDBJ whole genome shotgun (WGS) entry which is preliminary data.</text>
</comment>
<feature type="transmembrane region" description="Helical" evidence="5">
    <location>
        <begin position="165"/>
        <end position="190"/>
    </location>
</feature>
<evidence type="ECO:0000259" key="6">
    <source>
        <dbReference type="Pfam" id="PF00916"/>
    </source>
</evidence>
<dbReference type="Proteomes" id="UP001548713">
    <property type="component" value="Unassembled WGS sequence"/>
</dbReference>
<feature type="transmembrane region" description="Helical" evidence="5">
    <location>
        <begin position="353"/>
        <end position="370"/>
    </location>
</feature>
<evidence type="ECO:0000313" key="7">
    <source>
        <dbReference type="EMBL" id="MET1754557.1"/>
    </source>
</evidence>
<feature type="transmembrane region" description="Helical" evidence="5">
    <location>
        <begin position="93"/>
        <end position="111"/>
    </location>
</feature>
<feature type="transmembrane region" description="Helical" evidence="5">
    <location>
        <begin position="326"/>
        <end position="347"/>
    </location>
</feature>
<evidence type="ECO:0000256" key="1">
    <source>
        <dbReference type="ARBA" id="ARBA00004141"/>
    </source>
</evidence>
<comment type="subcellular location">
    <subcellularLocation>
        <location evidence="1">Membrane</location>
        <topology evidence="1">Multi-pass membrane protein</topology>
    </subcellularLocation>
</comment>
<name>A0ABV2CY80_9SPHN</name>
<proteinExistence type="predicted"/>
<organism evidence="7 8">
    <name type="scientific">Novosphingobium kalidii</name>
    <dbReference type="NCBI Taxonomy" id="3230299"/>
    <lineage>
        <taxon>Bacteria</taxon>
        <taxon>Pseudomonadati</taxon>
        <taxon>Pseudomonadota</taxon>
        <taxon>Alphaproteobacteria</taxon>
        <taxon>Sphingomonadales</taxon>
        <taxon>Sphingomonadaceae</taxon>
        <taxon>Novosphingobium</taxon>
    </lineage>
</organism>
<dbReference type="InterPro" id="IPR011547">
    <property type="entry name" value="SLC26A/SulP_dom"/>
</dbReference>
<keyword evidence="2 5" id="KW-0812">Transmembrane</keyword>
<feature type="domain" description="SLC26A/SulP transporter" evidence="6">
    <location>
        <begin position="18"/>
        <end position="389"/>
    </location>
</feature>
<feature type="transmembrane region" description="Helical" evidence="5">
    <location>
        <begin position="202"/>
        <end position="221"/>
    </location>
</feature>
<feature type="transmembrane region" description="Helical" evidence="5">
    <location>
        <begin position="254"/>
        <end position="276"/>
    </location>
</feature>
<dbReference type="InterPro" id="IPR001902">
    <property type="entry name" value="SLC26A/SulP_fam"/>
</dbReference>
<feature type="transmembrane region" description="Helical" evidence="5">
    <location>
        <begin position="123"/>
        <end position="145"/>
    </location>
</feature>
<evidence type="ECO:0000256" key="5">
    <source>
        <dbReference type="SAM" id="Phobius"/>
    </source>
</evidence>
<evidence type="ECO:0000313" key="8">
    <source>
        <dbReference type="Proteomes" id="UP001548713"/>
    </source>
</evidence>
<dbReference type="EMBL" id="JBEWLY010000008">
    <property type="protein sequence ID" value="MET1754557.1"/>
    <property type="molecule type" value="Genomic_DNA"/>
</dbReference>
<sequence length="512" mass="53884">MTVASTAPEGRSGPFAHFSRDFTASIVVFLVAMPLCMGIAIASGVPPERGLVTGIIGGIVVGLIAGSPLQVSGPAAGLAVIVFEFVRENGLEALGPVLLLAGILQLVAGWLRLGGLFRAISPAVVHGMLAGIGALIVIGQFHILFDERPLSSGLENMAMMPARVLGLNFSDIAATEIALALGLLTIGVMLGWEKFRPKSMSLVPGALLGVVAATAVAWLLGLTVARIEVPASLAAAFALPTSAEWFSPLASPSLILAAVAIAFIASAETLLSAAAVDRMHDGVRTQYDKELRAQGVGNFLCGVFGALPMTGVIVRSSANVQAGAKTRLSTVLHGVWILGFVALLPWLLREVPMAALGGVLVVTGWRLVSLKHVRHLFKAHGYLPATIWTVTFVLVVTTDLLTGVLVGLALSAVELLPHFKNLRLKVREHREGDATRVELDGAATFIGLAKLNAVLEKQPIDRPIHLDLNGVNGMDHTTAETLSEWISRRRHSGQKDLVTGPEHLLRPLPVAT</sequence>
<accession>A0ABV2CY80</accession>
<feature type="transmembrane region" description="Helical" evidence="5">
    <location>
        <begin position="51"/>
        <end position="73"/>
    </location>
</feature>
<keyword evidence="8" id="KW-1185">Reference proteome</keyword>
<reference evidence="7 8" key="1">
    <citation type="submission" date="2024-07" db="EMBL/GenBank/DDBJ databases">
        <title>Novosphingobium kalidii RD2P27.</title>
        <authorList>
            <person name="Sun J.-Q."/>
        </authorList>
    </citation>
    <scope>NUCLEOTIDE SEQUENCE [LARGE SCALE GENOMIC DNA]</scope>
    <source>
        <strain evidence="7 8">RD2P27</strain>
    </source>
</reference>